<evidence type="ECO:0000256" key="2">
    <source>
        <dbReference type="ARBA" id="ARBA00022741"/>
    </source>
</evidence>
<evidence type="ECO:0000313" key="9">
    <source>
        <dbReference type="Proteomes" id="UP000828390"/>
    </source>
</evidence>
<keyword evidence="1" id="KW-0808">Transferase</keyword>
<feature type="binding site" evidence="5">
    <location>
        <position position="504"/>
    </location>
    <ligand>
        <name>ATP</name>
        <dbReference type="ChEBI" id="CHEBI:30616"/>
    </ligand>
</feature>
<dbReference type="InterPro" id="IPR050538">
    <property type="entry name" value="MAP_kinase_kinase_kinase"/>
</dbReference>
<dbReference type="PROSITE" id="PS50011">
    <property type="entry name" value="PROTEIN_KINASE_DOM"/>
    <property type="match status" value="1"/>
</dbReference>
<dbReference type="InterPro" id="IPR017441">
    <property type="entry name" value="Protein_kinase_ATP_BS"/>
</dbReference>
<dbReference type="Gene3D" id="1.10.510.10">
    <property type="entry name" value="Transferase(Phosphotransferase) domain 1"/>
    <property type="match status" value="1"/>
</dbReference>
<evidence type="ECO:0000256" key="1">
    <source>
        <dbReference type="ARBA" id="ARBA00022679"/>
    </source>
</evidence>
<comment type="caution">
    <text evidence="8">The sequence shown here is derived from an EMBL/GenBank/DDBJ whole genome shotgun (WGS) entry which is preliminary data.</text>
</comment>
<feature type="region of interest" description="Disordered" evidence="6">
    <location>
        <begin position="86"/>
        <end position="117"/>
    </location>
</feature>
<evidence type="ECO:0000256" key="6">
    <source>
        <dbReference type="SAM" id="MobiDB-lite"/>
    </source>
</evidence>
<reference evidence="8" key="2">
    <citation type="submission" date="2020-11" db="EMBL/GenBank/DDBJ databases">
        <authorList>
            <person name="McCartney M.A."/>
            <person name="Auch B."/>
            <person name="Kono T."/>
            <person name="Mallez S."/>
            <person name="Becker A."/>
            <person name="Gohl D.M."/>
            <person name="Silverstein K.A.T."/>
            <person name="Koren S."/>
            <person name="Bechman K.B."/>
            <person name="Herman A."/>
            <person name="Abrahante J.E."/>
            <person name="Garbe J."/>
        </authorList>
    </citation>
    <scope>NUCLEOTIDE SEQUENCE</scope>
    <source>
        <strain evidence="8">Duluth1</strain>
        <tissue evidence="8">Whole animal</tissue>
    </source>
</reference>
<dbReference type="InterPro" id="IPR000719">
    <property type="entry name" value="Prot_kinase_dom"/>
</dbReference>
<evidence type="ECO:0000313" key="8">
    <source>
        <dbReference type="EMBL" id="KAH3722337.1"/>
    </source>
</evidence>
<proteinExistence type="predicted"/>
<dbReference type="Pfam" id="PF00069">
    <property type="entry name" value="Pkinase"/>
    <property type="match status" value="1"/>
</dbReference>
<evidence type="ECO:0000256" key="3">
    <source>
        <dbReference type="ARBA" id="ARBA00022777"/>
    </source>
</evidence>
<evidence type="ECO:0000259" key="7">
    <source>
        <dbReference type="PROSITE" id="PS50011"/>
    </source>
</evidence>
<sequence length="720" mass="81845">MAFFNRDWFYSPSDPWCRFRSEANTIVNNININCHTAQERKCLDTPNNKTDECSAEIFKQDRHASEHPLKDVNKISRKLFHRGESINANASDERNNTVHELPSSPKSPNYAKFEQSKESMSFNENEYSMANITELSDEGLFSDLLYDEKGGDDIIKSPGMKCVVEFALDCTIENCECHENWDSKKMLIQPMDFSGDVLNTARGRVEKQVYRKKSSNNWNPCFVCIDSPCCCQDNEWAPFVRTGMVRKEQTSVNDETENATTISITSTDDSDEYDEGSNFNKIPHAAHDAYEVVSWDAASNREFSHFVMNSKLNNEYRNGVQDSPQLDLSGLDGYHTAPSTPSYDSNDYIIIDRTDSEDSTNTILTNHSTNASLKAMSESSQCHDSCNNHALCFPLESFSADMANSINSIDDDGTGHRDSQNNACTALGRPEEATQTLHNLHTSTVLAQSRIRLPMPPYIDATSIQYEGNPSTGEILVVGKGSFGVVYKAQFSDPAFFHLPIVVKEFDEEYSNCKEIIQEAQRLFYLKDTRYVPICYGILTYGENDKQKYGIVQEYVGTGLTLEELLWEQYNMPFEYWLIIAYQCCEGLAMFHEKGILLNDIKSNNILLEFNARSVRIRYIDFGLATDMTGKRYKNTKSLENFVYLAPEVRRYGESTTIASDIFSLGYMLEQIRRTSGVFELTVVSRLCMDRDPTMRLPVRGAMSLISETMEKLGYAEYIM</sequence>
<dbReference type="Proteomes" id="UP000828390">
    <property type="component" value="Unassembled WGS sequence"/>
</dbReference>
<dbReference type="InterPro" id="IPR011009">
    <property type="entry name" value="Kinase-like_dom_sf"/>
</dbReference>
<keyword evidence="9" id="KW-1185">Reference proteome</keyword>
<evidence type="ECO:0000256" key="5">
    <source>
        <dbReference type="PROSITE-ProRule" id="PRU10141"/>
    </source>
</evidence>
<organism evidence="8 9">
    <name type="scientific">Dreissena polymorpha</name>
    <name type="common">Zebra mussel</name>
    <name type="synonym">Mytilus polymorpha</name>
    <dbReference type="NCBI Taxonomy" id="45954"/>
    <lineage>
        <taxon>Eukaryota</taxon>
        <taxon>Metazoa</taxon>
        <taxon>Spiralia</taxon>
        <taxon>Lophotrochozoa</taxon>
        <taxon>Mollusca</taxon>
        <taxon>Bivalvia</taxon>
        <taxon>Autobranchia</taxon>
        <taxon>Heteroconchia</taxon>
        <taxon>Euheterodonta</taxon>
        <taxon>Imparidentia</taxon>
        <taxon>Neoheterodontei</taxon>
        <taxon>Myida</taxon>
        <taxon>Dreissenoidea</taxon>
        <taxon>Dreissenidae</taxon>
        <taxon>Dreissena</taxon>
    </lineage>
</organism>
<evidence type="ECO:0000256" key="4">
    <source>
        <dbReference type="ARBA" id="ARBA00022840"/>
    </source>
</evidence>
<dbReference type="PANTHER" id="PTHR48016:SF56">
    <property type="entry name" value="MAPKK KINASE"/>
    <property type="match status" value="1"/>
</dbReference>
<keyword evidence="2 5" id="KW-0547">Nucleotide-binding</keyword>
<keyword evidence="4 5" id="KW-0067">ATP-binding</keyword>
<dbReference type="SUPFAM" id="SSF56112">
    <property type="entry name" value="Protein kinase-like (PK-like)"/>
    <property type="match status" value="1"/>
</dbReference>
<feature type="domain" description="Protein kinase" evidence="7">
    <location>
        <begin position="472"/>
        <end position="720"/>
    </location>
</feature>
<reference evidence="8" key="1">
    <citation type="journal article" date="2019" name="bioRxiv">
        <title>The Genome of the Zebra Mussel, Dreissena polymorpha: A Resource for Invasive Species Research.</title>
        <authorList>
            <person name="McCartney M.A."/>
            <person name="Auch B."/>
            <person name="Kono T."/>
            <person name="Mallez S."/>
            <person name="Zhang Y."/>
            <person name="Obille A."/>
            <person name="Becker A."/>
            <person name="Abrahante J.E."/>
            <person name="Garbe J."/>
            <person name="Badalamenti J.P."/>
            <person name="Herman A."/>
            <person name="Mangelson H."/>
            <person name="Liachko I."/>
            <person name="Sullivan S."/>
            <person name="Sone E.D."/>
            <person name="Koren S."/>
            <person name="Silverstein K.A.T."/>
            <person name="Beckman K.B."/>
            <person name="Gohl D.M."/>
        </authorList>
    </citation>
    <scope>NUCLEOTIDE SEQUENCE</scope>
    <source>
        <strain evidence="8">Duluth1</strain>
        <tissue evidence="8">Whole animal</tissue>
    </source>
</reference>
<keyword evidence="3" id="KW-0418">Kinase</keyword>
<dbReference type="SMART" id="SM00220">
    <property type="entry name" value="S_TKc"/>
    <property type="match status" value="1"/>
</dbReference>
<feature type="region of interest" description="Disordered" evidence="6">
    <location>
        <begin position="318"/>
        <end position="344"/>
    </location>
</feature>
<dbReference type="OrthoDB" id="6097776at2759"/>
<name>A0A9D4CDT3_DREPO</name>
<accession>A0A9D4CDT3</accession>
<dbReference type="PROSITE" id="PS00107">
    <property type="entry name" value="PROTEIN_KINASE_ATP"/>
    <property type="match status" value="1"/>
</dbReference>
<protein>
    <recommendedName>
        <fullName evidence="7">Protein kinase domain-containing protein</fullName>
    </recommendedName>
</protein>
<gene>
    <name evidence="8" type="ORF">DPMN_065295</name>
</gene>
<dbReference type="CDD" id="cd00180">
    <property type="entry name" value="PKc"/>
    <property type="match status" value="1"/>
</dbReference>
<dbReference type="GO" id="GO:0004672">
    <property type="term" value="F:protein kinase activity"/>
    <property type="evidence" value="ECO:0007669"/>
    <property type="project" value="InterPro"/>
</dbReference>
<dbReference type="GO" id="GO:0005524">
    <property type="term" value="F:ATP binding"/>
    <property type="evidence" value="ECO:0007669"/>
    <property type="project" value="UniProtKB-UniRule"/>
</dbReference>
<dbReference type="AlphaFoldDB" id="A0A9D4CDT3"/>
<dbReference type="PANTHER" id="PTHR48016">
    <property type="entry name" value="MAP KINASE KINASE KINASE SSK2-RELATED-RELATED"/>
    <property type="match status" value="1"/>
</dbReference>
<dbReference type="EMBL" id="JAIWYP010000013">
    <property type="protein sequence ID" value="KAH3722337.1"/>
    <property type="molecule type" value="Genomic_DNA"/>
</dbReference>